<keyword evidence="6" id="KW-1185">Reference proteome</keyword>
<name>A0A505DLF6_9ACTN</name>
<keyword evidence="2 5" id="KW-0238">DNA-binding</keyword>
<evidence type="ECO:0000259" key="4">
    <source>
        <dbReference type="PROSITE" id="PS50043"/>
    </source>
</evidence>
<dbReference type="InterPro" id="IPR000792">
    <property type="entry name" value="Tscrpt_reg_LuxR_C"/>
</dbReference>
<evidence type="ECO:0000256" key="3">
    <source>
        <dbReference type="ARBA" id="ARBA00023163"/>
    </source>
</evidence>
<dbReference type="GO" id="GO:0003677">
    <property type="term" value="F:DNA binding"/>
    <property type="evidence" value="ECO:0007669"/>
    <property type="project" value="UniProtKB-KW"/>
</dbReference>
<dbReference type="Proteomes" id="UP000317378">
    <property type="component" value="Unassembled WGS sequence"/>
</dbReference>
<gene>
    <name evidence="5" type="ORF">FGD71_026350</name>
</gene>
<dbReference type="GO" id="GO:0006355">
    <property type="term" value="P:regulation of DNA-templated transcription"/>
    <property type="evidence" value="ECO:0007669"/>
    <property type="project" value="InterPro"/>
</dbReference>
<protein>
    <submittedName>
        <fullName evidence="5">DNA-binding response regulator</fullName>
    </submittedName>
</protein>
<sequence>MHCPCELAVHPAGHEPAFNELTDRERQVLILLGGGLPNRTLARKLGIAERTVKAHVAHIVGKLGLRTRLEAAVISNVYHNQICPGLHLRDG</sequence>
<dbReference type="InterPro" id="IPR036388">
    <property type="entry name" value="WH-like_DNA-bd_sf"/>
</dbReference>
<evidence type="ECO:0000313" key="5">
    <source>
        <dbReference type="EMBL" id="TPQ19361.1"/>
    </source>
</evidence>
<dbReference type="SUPFAM" id="SSF46894">
    <property type="entry name" value="C-terminal effector domain of the bipartite response regulators"/>
    <property type="match status" value="1"/>
</dbReference>
<evidence type="ECO:0000256" key="1">
    <source>
        <dbReference type="ARBA" id="ARBA00023015"/>
    </source>
</evidence>
<proteinExistence type="predicted"/>
<dbReference type="Gene3D" id="1.10.10.10">
    <property type="entry name" value="Winged helix-like DNA-binding domain superfamily/Winged helix DNA-binding domain"/>
    <property type="match status" value="1"/>
</dbReference>
<comment type="caution">
    <text evidence="5">The sequence shown here is derived from an EMBL/GenBank/DDBJ whole genome shotgun (WGS) entry which is preliminary data.</text>
</comment>
<dbReference type="EMBL" id="VCHX02000160">
    <property type="protein sequence ID" value="TPQ19361.1"/>
    <property type="molecule type" value="Genomic_DNA"/>
</dbReference>
<feature type="domain" description="HTH luxR-type" evidence="4">
    <location>
        <begin position="14"/>
        <end position="79"/>
    </location>
</feature>
<organism evidence="5 6">
    <name type="scientific">Streptomyces sporangiiformans</name>
    <dbReference type="NCBI Taxonomy" id="2315329"/>
    <lineage>
        <taxon>Bacteria</taxon>
        <taxon>Bacillati</taxon>
        <taxon>Actinomycetota</taxon>
        <taxon>Actinomycetes</taxon>
        <taxon>Kitasatosporales</taxon>
        <taxon>Streptomycetaceae</taxon>
        <taxon>Streptomyces</taxon>
    </lineage>
</organism>
<dbReference type="PANTHER" id="PTHR44688:SF16">
    <property type="entry name" value="DNA-BINDING TRANSCRIPTIONAL ACTIVATOR DEVR_DOSR"/>
    <property type="match status" value="1"/>
</dbReference>
<dbReference type="Pfam" id="PF00196">
    <property type="entry name" value="GerE"/>
    <property type="match status" value="1"/>
</dbReference>
<dbReference type="SMART" id="SM00421">
    <property type="entry name" value="HTH_LUXR"/>
    <property type="match status" value="1"/>
</dbReference>
<dbReference type="AlphaFoldDB" id="A0A505DLF6"/>
<dbReference type="PRINTS" id="PR00038">
    <property type="entry name" value="HTHLUXR"/>
</dbReference>
<dbReference type="OrthoDB" id="4865864at2"/>
<keyword evidence="1" id="KW-0805">Transcription regulation</keyword>
<accession>A0A505DLF6</accession>
<evidence type="ECO:0000256" key="2">
    <source>
        <dbReference type="ARBA" id="ARBA00023125"/>
    </source>
</evidence>
<dbReference type="PROSITE" id="PS50043">
    <property type="entry name" value="HTH_LUXR_2"/>
    <property type="match status" value="1"/>
</dbReference>
<reference evidence="5 6" key="1">
    <citation type="submission" date="2019-06" db="EMBL/GenBank/DDBJ databases">
        <title>Streptomyces sporangiiformans sp. nov., a novel actinomycete isolated from soil in Mount Song.</title>
        <authorList>
            <person name="Han L."/>
        </authorList>
    </citation>
    <scope>NUCLEOTIDE SEQUENCE [LARGE SCALE GENOMIC DNA]</scope>
    <source>
        <strain evidence="5 6">NEAU-SSA 1</strain>
    </source>
</reference>
<keyword evidence="3" id="KW-0804">Transcription</keyword>
<dbReference type="InterPro" id="IPR016032">
    <property type="entry name" value="Sig_transdc_resp-reg_C-effctor"/>
</dbReference>
<evidence type="ECO:0000313" key="6">
    <source>
        <dbReference type="Proteomes" id="UP000317378"/>
    </source>
</evidence>
<dbReference type="PANTHER" id="PTHR44688">
    <property type="entry name" value="DNA-BINDING TRANSCRIPTIONAL ACTIVATOR DEVR_DOSR"/>
    <property type="match status" value="1"/>
</dbReference>
<dbReference type="CDD" id="cd06170">
    <property type="entry name" value="LuxR_C_like"/>
    <property type="match status" value="1"/>
</dbReference>